<keyword evidence="2" id="KW-1185">Reference proteome</keyword>
<evidence type="ECO:0000313" key="1">
    <source>
        <dbReference type="EMBL" id="MDL4843168.1"/>
    </source>
</evidence>
<dbReference type="RefSeq" id="WP_285934465.1">
    <property type="nucleotide sequence ID" value="NZ_JASTZU010000063.1"/>
</dbReference>
<name>A0ABT7LBC1_9BACI</name>
<organism evidence="1 2">
    <name type="scientific">Aquibacillus rhizosphaerae</name>
    <dbReference type="NCBI Taxonomy" id="3051431"/>
    <lineage>
        <taxon>Bacteria</taxon>
        <taxon>Bacillati</taxon>
        <taxon>Bacillota</taxon>
        <taxon>Bacilli</taxon>
        <taxon>Bacillales</taxon>
        <taxon>Bacillaceae</taxon>
        <taxon>Aquibacillus</taxon>
    </lineage>
</organism>
<dbReference type="PANTHER" id="PTHR38045">
    <property type="entry name" value="CHROMOSOME 1, WHOLE GENOME SHOTGUN SEQUENCE"/>
    <property type="match status" value="1"/>
</dbReference>
<dbReference type="EMBL" id="JASTZU010000063">
    <property type="protein sequence ID" value="MDL4843168.1"/>
    <property type="molecule type" value="Genomic_DNA"/>
</dbReference>
<accession>A0ABT7LBC1</accession>
<gene>
    <name evidence="1" type="ORF">QQS35_22265</name>
</gene>
<protein>
    <submittedName>
        <fullName evidence="1">Heparinase II/III family protein</fullName>
    </submittedName>
</protein>
<dbReference type="SUPFAM" id="SSF48230">
    <property type="entry name" value="Chondroitin AC/alginate lyase"/>
    <property type="match status" value="1"/>
</dbReference>
<sequence>MNQENIMKALATSKNDDFSLLFSSNQEQENWFELIKTKAVFKPVLNEIIVEAKRLLEEPKREITYSVFKQFSQDGSRLEYEKIYFEKRRRLTTFALATVIEKGNHAYLQELHEIIWSICDEYTWCLPAHLSNSPEIAVDKQFTLDQEPTRYTIDLFASETAFALSEILQLVGNRLDPFIQQRVHQEVYHRIIWPYIHQETFEWEKATHNWAAVCAGSIGSTALHLFKNDAELAIVLERVLQTMECYLEGFNHDGTCMEGYGYWEYGFGFYVYFADLLKKRTSGTIDLFDMEKVHQIALFQQKSFLDKNRVVNFSDAQPRASVFLGLSHYLAKLYPDFDLPETELRAHFTDDHCSRWAPALRNLIWLDEYQEGHPWGDTSYFLEESQWFISRHASNHGRFAFAAKGGHNGEPHNHNDIGHFILYGEEETFLKDLGSGEYNAAYFSEERYSFLCTGSQGHSVPIINNQLQSEGKSKSAKDLSVTHDENVESIEMDIANAYTMESLDQLTRKFTWKKTAKPCLILEDTYCFSEQPTSIIERFITPILSIKEDYCGIILGDKLKIEYERDLLDLKLERIEFNNHAGTREENLALDFRVKKPIEDCYIKIAFQFR</sequence>
<proteinExistence type="predicted"/>
<dbReference type="PANTHER" id="PTHR38045:SF1">
    <property type="entry name" value="HEPARINASE II_III-LIKE PROTEIN"/>
    <property type="match status" value="1"/>
</dbReference>
<comment type="caution">
    <text evidence="1">The sequence shown here is derived from an EMBL/GenBank/DDBJ whole genome shotgun (WGS) entry which is preliminary data.</text>
</comment>
<dbReference type="Gene3D" id="1.50.10.100">
    <property type="entry name" value="Chondroitin AC/alginate lyase"/>
    <property type="match status" value="1"/>
</dbReference>
<reference evidence="1 2" key="1">
    <citation type="submission" date="2023-06" db="EMBL/GenBank/DDBJ databases">
        <title>Aquibacillus rhizosphaerae LR5S19.</title>
        <authorList>
            <person name="Sun J.-Q."/>
        </authorList>
    </citation>
    <scope>NUCLEOTIDE SEQUENCE [LARGE SCALE GENOMIC DNA]</scope>
    <source>
        <strain evidence="1 2">LR5S19</strain>
    </source>
</reference>
<evidence type="ECO:0000313" key="2">
    <source>
        <dbReference type="Proteomes" id="UP001235343"/>
    </source>
</evidence>
<dbReference type="Proteomes" id="UP001235343">
    <property type="component" value="Unassembled WGS sequence"/>
</dbReference>
<dbReference type="InterPro" id="IPR008929">
    <property type="entry name" value="Chondroitin_lyas"/>
</dbReference>